<feature type="domain" description="Alcohol dehydrogenase-like N-terminal" evidence="9">
    <location>
        <begin position="26"/>
        <end position="126"/>
    </location>
</feature>
<dbReference type="InterPro" id="IPR002328">
    <property type="entry name" value="ADH_Zn_CS"/>
</dbReference>
<sequence>MKAVLWEGRPGHVSVRDVPKPQIKKDSELLIRITTAAICGTDLHTYHGIFGADDIPYILGHEGVGVVAEVGKDVTDYKPGDRVIVIAGEGFEPGETAEAYGFGDILGPNIGGLQAEYVVAPDSGILRRLPSGFDDELDYVLLSDIFATGWWSISQTGFEAGDVVAVYGAGPMGLLAAYSAILRGASKVYSIDRIPSRLAKAKEIGAIPIDLSKGLPSEQISKLEPNGVKRVSDCCGFECVNVEGKPDEAFIVNDAIALVSAGGGIALTGVYWAAKPSKGEPLISLARGHIQFDIATWWLKNVSIKGGIVNLGVDPQLLALIQSGKAKPSFVFDRIVSIEEAPEAYEAFNERKIQKAAIRFFP</sequence>
<gene>
    <name evidence="10" type="ORF">M409DRAFT_70777</name>
</gene>
<keyword evidence="3 7" id="KW-0479">Metal-binding</keyword>
<dbReference type="OrthoDB" id="3941538at2759"/>
<evidence type="ECO:0000256" key="4">
    <source>
        <dbReference type="ARBA" id="ARBA00022833"/>
    </source>
</evidence>
<dbReference type="GO" id="GO:0008270">
    <property type="term" value="F:zinc ion binding"/>
    <property type="evidence" value="ECO:0007669"/>
    <property type="project" value="InterPro"/>
</dbReference>
<evidence type="ECO:0000256" key="1">
    <source>
        <dbReference type="ARBA" id="ARBA00001947"/>
    </source>
</evidence>
<dbReference type="EMBL" id="ML993632">
    <property type="protein sequence ID" value="KAF2159897.1"/>
    <property type="molecule type" value="Genomic_DNA"/>
</dbReference>
<evidence type="ECO:0000259" key="8">
    <source>
        <dbReference type="Pfam" id="PF00107"/>
    </source>
</evidence>
<dbReference type="PROSITE" id="PS00059">
    <property type="entry name" value="ADH_ZINC"/>
    <property type="match status" value="1"/>
</dbReference>
<name>A0A6A6BYL8_ZASCE</name>
<dbReference type="SUPFAM" id="SSF50129">
    <property type="entry name" value="GroES-like"/>
    <property type="match status" value="1"/>
</dbReference>
<dbReference type="Gene3D" id="3.90.180.10">
    <property type="entry name" value="Medium-chain alcohol dehydrogenases, catalytic domain"/>
    <property type="match status" value="2"/>
</dbReference>
<reference evidence="10" key="1">
    <citation type="journal article" date="2020" name="Stud. Mycol.">
        <title>101 Dothideomycetes genomes: a test case for predicting lifestyles and emergence of pathogens.</title>
        <authorList>
            <person name="Haridas S."/>
            <person name="Albert R."/>
            <person name="Binder M."/>
            <person name="Bloem J."/>
            <person name="Labutti K."/>
            <person name="Salamov A."/>
            <person name="Andreopoulos B."/>
            <person name="Baker S."/>
            <person name="Barry K."/>
            <person name="Bills G."/>
            <person name="Bluhm B."/>
            <person name="Cannon C."/>
            <person name="Castanera R."/>
            <person name="Culley D."/>
            <person name="Daum C."/>
            <person name="Ezra D."/>
            <person name="Gonzalez J."/>
            <person name="Henrissat B."/>
            <person name="Kuo A."/>
            <person name="Liang C."/>
            <person name="Lipzen A."/>
            <person name="Lutzoni F."/>
            <person name="Magnuson J."/>
            <person name="Mondo S."/>
            <person name="Nolan M."/>
            <person name="Ohm R."/>
            <person name="Pangilinan J."/>
            <person name="Park H.-J."/>
            <person name="Ramirez L."/>
            <person name="Alfaro M."/>
            <person name="Sun H."/>
            <person name="Tritt A."/>
            <person name="Yoshinaga Y."/>
            <person name="Zwiers L.-H."/>
            <person name="Turgeon B."/>
            <person name="Goodwin S."/>
            <person name="Spatafora J."/>
            <person name="Crous P."/>
            <person name="Grigoriev I."/>
        </authorList>
    </citation>
    <scope>NUCLEOTIDE SEQUENCE</scope>
    <source>
        <strain evidence="10">ATCC 36951</strain>
    </source>
</reference>
<dbReference type="GO" id="GO:0016491">
    <property type="term" value="F:oxidoreductase activity"/>
    <property type="evidence" value="ECO:0007669"/>
    <property type="project" value="UniProtKB-KW"/>
</dbReference>
<evidence type="ECO:0000256" key="5">
    <source>
        <dbReference type="ARBA" id="ARBA00023002"/>
    </source>
</evidence>
<keyword evidence="4 7" id="KW-0862">Zinc</keyword>
<dbReference type="InterPro" id="IPR036291">
    <property type="entry name" value="NAD(P)-bd_dom_sf"/>
</dbReference>
<dbReference type="PANTHER" id="PTHR42813:SF3">
    <property type="entry name" value="GLUTATHIONE-INDEPENDENT FORMALDEHYDE DEHYDROGENASE"/>
    <property type="match status" value="1"/>
</dbReference>
<keyword evidence="11" id="KW-1185">Reference proteome</keyword>
<dbReference type="RefSeq" id="XP_033660786.1">
    <property type="nucleotide sequence ID" value="XM_033818891.1"/>
</dbReference>
<comment type="similarity">
    <text evidence="2 7">Belongs to the zinc-containing alcohol dehydrogenase family.</text>
</comment>
<keyword evidence="5" id="KW-0560">Oxidoreductase</keyword>
<proteinExistence type="inferred from homology"/>
<dbReference type="InterPro" id="IPR013154">
    <property type="entry name" value="ADH-like_N"/>
</dbReference>
<dbReference type="Pfam" id="PF00107">
    <property type="entry name" value="ADH_zinc_N"/>
    <property type="match status" value="1"/>
</dbReference>
<evidence type="ECO:0000256" key="6">
    <source>
        <dbReference type="ARBA" id="ARBA00023027"/>
    </source>
</evidence>
<dbReference type="Proteomes" id="UP000799537">
    <property type="component" value="Unassembled WGS sequence"/>
</dbReference>
<evidence type="ECO:0000259" key="9">
    <source>
        <dbReference type="Pfam" id="PF08240"/>
    </source>
</evidence>
<dbReference type="GeneID" id="54572163"/>
<keyword evidence="6" id="KW-0520">NAD</keyword>
<evidence type="ECO:0000256" key="3">
    <source>
        <dbReference type="ARBA" id="ARBA00022723"/>
    </source>
</evidence>
<dbReference type="SUPFAM" id="SSF51735">
    <property type="entry name" value="NAD(P)-binding Rossmann-fold domains"/>
    <property type="match status" value="1"/>
</dbReference>
<feature type="domain" description="Alcohol dehydrogenase-like C-terminal" evidence="8">
    <location>
        <begin position="171"/>
        <end position="311"/>
    </location>
</feature>
<evidence type="ECO:0000313" key="10">
    <source>
        <dbReference type="EMBL" id="KAF2159897.1"/>
    </source>
</evidence>
<dbReference type="Pfam" id="PF08240">
    <property type="entry name" value="ADH_N"/>
    <property type="match status" value="1"/>
</dbReference>
<dbReference type="InterPro" id="IPR011032">
    <property type="entry name" value="GroES-like_sf"/>
</dbReference>
<evidence type="ECO:0000256" key="7">
    <source>
        <dbReference type="RuleBase" id="RU361277"/>
    </source>
</evidence>
<dbReference type="PANTHER" id="PTHR42813">
    <property type="entry name" value="ZINC-TYPE ALCOHOL DEHYDROGENASE-LIKE"/>
    <property type="match status" value="1"/>
</dbReference>
<accession>A0A6A6BYL8</accession>
<dbReference type="Gene3D" id="3.40.50.720">
    <property type="entry name" value="NAD(P)-binding Rossmann-like Domain"/>
    <property type="match status" value="1"/>
</dbReference>
<evidence type="ECO:0000313" key="11">
    <source>
        <dbReference type="Proteomes" id="UP000799537"/>
    </source>
</evidence>
<organism evidence="10 11">
    <name type="scientific">Zasmidium cellare ATCC 36951</name>
    <dbReference type="NCBI Taxonomy" id="1080233"/>
    <lineage>
        <taxon>Eukaryota</taxon>
        <taxon>Fungi</taxon>
        <taxon>Dikarya</taxon>
        <taxon>Ascomycota</taxon>
        <taxon>Pezizomycotina</taxon>
        <taxon>Dothideomycetes</taxon>
        <taxon>Dothideomycetidae</taxon>
        <taxon>Mycosphaerellales</taxon>
        <taxon>Mycosphaerellaceae</taxon>
        <taxon>Zasmidium</taxon>
    </lineage>
</organism>
<protein>
    <submittedName>
        <fullName evidence="10">Uncharacterized protein</fullName>
    </submittedName>
</protein>
<dbReference type="AlphaFoldDB" id="A0A6A6BYL8"/>
<dbReference type="InterPro" id="IPR013149">
    <property type="entry name" value="ADH-like_C"/>
</dbReference>
<evidence type="ECO:0000256" key="2">
    <source>
        <dbReference type="ARBA" id="ARBA00008072"/>
    </source>
</evidence>
<comment type="cofactor">
    <cofactor evidence="1 7">
        <name>Zn(2+)</name>
        <dbReference type="ChEBI" id="CHEBI:29105"/>
    </cofactor>
</comment>